<evidence type="ECO:0000259" key="1">
    <source>
        <dbReference type="Pfam" id="PF13905"/>
    </source>
</evidence>
<reference evidence="3" key="3">
    <citation type="submission" date="2016-06" db="UniProtKB">
        <authorList>
            <consortium name="WormBaseParasite"/>
        </authorList>
    </citation>
    <scope>IDENTIFICATION</scope>
</reference>
<dbReference type="AlphaFoldDB" id="A0A183C912"/>
<dbReference type="PANTHER" id="PTHR46762:SF1">
    <property type="entry name" value="NUCLEOREDOXIN-LIKE PROTEIN 2"/>
    <property type="match status" value="1"/>
</dbReference>
<evidence type="ECO:0000313" key="2">
    <source>
        <dbReference type="Proteomes" id="UP000050741"/>
    </source>
</evidence>
<dbReference type="GO" id="GO:0007600">
    <property type="term" value="P:sensory perception"/>
    <property type="evidence" value="ECO:0007669"/>
    <property type="project" value="InterPro"/>
</dbReference>
<dbReference type="InterPro" id="IPR036249">
    <property type="entry name" value="Thioredoxin-like_sf"/>
</dbReference>
<dbReference type="PANTHER" id="PTHR46762">
    <property type="entry name" value="NUCLEOREDOXIN-LIKE PROTEIN 2"/>
    <property type="match status" value="1"/>
</dbReference>
<dbReference type="Proteomes" id="UP000050741">
    <property type="component" value="Unassembled WGS sequence"/>
</dbReference>
<dbReference type="InterPro" id="IPR012336">
    <property type="entry name" value="Thioredoxin-like_fold"/>
</dbReference>
<dbReference type="SUPFAM" id="SSF52833">
    <property type="entry name" value="Thioredoxin-like"/>
    <property type="match status" value="1"/>
</dbReference>
<protein>
    <submittedName>
        <fullName evidence="3">Thioredoxin-like_fold domain-containing protein</fullName>
    </submittedName>
</protein>
<dbReference type="WBParaSite" id="GPLIN_000935900">
    <property type="protein sequence ID" value="GPLIN_000935900"/>
    <property type="gene ID" value="GPLIN_000935900"/>
</dbReference>
<organism evidence="2 3">
    <name type="scientific">Globodera pallida</name>
    <name type="common">Potato cyst nematode worm</name>
    <name type="synonym">Heterodera pallida</name>
    <dbReference type="NCBI Taxonomy" id="36090"/>
    <lineage>
        <taxon>Eukaryota</taxon>
        <taxon>Metazoa</taxon>
        <taxon>Ecdysozoa</taxon>
        <taxon>Nematoda</taxon>
        <taxon>Chromadorea</taxon>
        <taxon>Rhabditida</taxon>
        <taxon>Tylenchina</taxon>
        <taxon>Tylenchomorpha</taxon>
        <taxon>Tylenchoidea</taxon>
        <taxon>Heteroderidae</taxon>
        <taxon>Heteroderinae</taxon>
        <taxon>Globodera</taxon>
    </lineage>
</organism>
<reference evidence="2" key="1">
    <citation type="submission" date="2013-12" db="EMBL/GenBank/DDBJ databases">
        <authorList>
            <person name="Aslett M."/>
        </authorList>
    </citation>
    <scope>NUCLEOTIDE SEQUENCE [LARGE SCALE GENOMIC DNA]</scope>
    <source>
        <strain evidence="2">Lindley</strain>
    </source>
</reference>
<dbReference type="Gene3D" id="3.40.30.10">
    <property type="entry name" value="Glutaredoxin"/>
    <property type="match status" value="1"/>
</dbReference>
<dbReference type="Pfam" id="PF13905">
    <property type="entry name" value="Thioredoxin_8"/>
    <property type="match status" value="1"/>
</dbReference>
<feature type="domain" description="Thioredoxin-like fold" evidence="1">
    <location>
        <begin position="50"/>
        <end position="122"/>
    </location>
</feature>
<accession>A0A183C912</accession>
<sequence length="135" mass="15568">MYNKNKQTKFALCIKTSTNRICRMAQLLSGEKIVLSDGSKVPAEEYLKDKKFYEEVKKAGKNFEVVFVSRDRAADDLIEYFRDHHGPWAYLEFGNPKLQPLLEKFEVKTIPTCKVIKPDGTVVVNDARTEIQKTH</sequence>
<name>A0A183C912_GLOPA</name>
<dbReference type="InterPro" id="IPR029519">
    <property type="entry name" value="RdCVF2"/>
</dbReference>
<proteinExistence type="predicted"/>
<dbReference type="GO" id="GO:0045494">
    <property type="term" value="P:photoreceptor cell maintenance"/>
    <property type="evidence" value="ECO:0007669"/>
    <property type="project" value="InterPro"/>
</dbReference>
<keyword evidence="2" id="KW-1185">Reference proteome</keyword>
<evidence type="ECO:0000313" key="3">
    <source>
        <dbReference type="WBParaSite" id="GPLIN_000935900"/>
    </source>
</evidence>
<reference evidence="2" key="2">
    <citation type="submission" date="2014-05" db="EMBL/GenBank/DDBJ databases">
        <title>The genome and life-stage specific transcriptomes of Globodera pallida elucidate key aspects of plant parasitism by a cyst nematode.</title>
        <authorList>
            <person name="Cotton J.A."/>
            <person name="Lilley C.J."/>
            <person name="Jones L.M."/>
            <person name="Kikuchi T."/>
            <person name="Reid A.J."/>
            <person name="Thorpe P."/>
            <person name="Tsai I.J."/>
            <person name="Beasley H."/>
            <person name="Blok V."/>
            <person name="Cock P.J.A."/>
            <person name="Van den Akker S.E."/>
            <person name="Holroyd N."/>
            <person name="Hunt M."/>
            <person name="Mantelin S."/>
            <person name="Naghra H."/>
            <person name="Pain A."/>
            <person name="Palomares-Rius J.E."/>
            <person name="Zarowiecki M."/>
            <person name="Berriman M."/>
            <person name="Jones J.T."/>
            <person name="Urwin P.E."/>
        </authorList>
    </citation>
    <scope>NUCLEOTIDE SEQUENCE [LARGE SCALE GENOMIC DNA]</scope>
    <source>
        <strain evidence="2">Lindley</strain>
    </source>
</reference>